<evidence type="ECO:0008006" key="3">
    <source>
        <dbReference type="Google" id="ProtNLM"/>
    </source>
</evidence>
<organism evidence="2">
    <name type="scientific">uncultured Caudovirales phage</name>
    <dbReference type="NCBI Taxonomy" id="2100421"/>
    <lineage>
        <taxon>Viruses</taxon>
        <taxon>Duplodnaviria</taxon>
        <taxon>Heunggongvirae</taxon>
        <taxon>Uroviricota</taxon>
        <taxon>Caudoviricetes</taxon>
        <taxon>Peduoviridae</taxon>
        <taxon>Maltschvirus</taxon>
        <taxon>Maltschvirus maltsch</taxon>
    </lineage>
</organism>
<reference evidence="2" key="1">
    <citation type="submission" date="2020-04" db="EMBL/GenBank/DDBJ databases">
        <authorList>
            <person name="Chiriac C."/>
            <person name="Salcher M."/>
            <person name="Ghai R."/>
            <person name="Kavagutti S V."/>
        </authorList>
    </citation>
    <scope>NUCLEOTIDE SEQUENCE</scope>
</reference>
<accession>A0A6J5MZS0</accession>
<proteinExistence type="predicted"/>
<keyword evidence="1" id="KW-0472">Membrane</keyword>
<gene>
    <name evidence="2" type="ORF">UFOVP603_26</name>
</gene>
<keyword evidence="1" id="KW-0812">Transmembrane</keyword>
<sequence length="204" mass="23784">MNEIKNLLEIIRKMKTTVILILFVVFVLFYYKPLITEVVTIKVKKPDEVKKDINNNIIIDQLLNDLMLKYKGDRGYIFRFHNGVKFYDGKHKNHQSLAFEVCGRGISSEKMELQNLPTSLFPVFLQEVMLNKMIYSDVNDIKENATRIALKEQGIKSIIASPIFKDGYFVGYIGLDYVKEFSPLDMDYHEFKKNTDEIGRLLTN</sequence>
<name>A0A6J5MZS0_9CAUD</name>
<dbReference type="Gene3D" id="3.30.450.40">
    <property type="match status" value="1"/>
</dbReference>
<keyword evidence="1" id="KW-1133">Transmembrane helix</keyword>
<protein>
    <recommendedName>
        <fullName evidence="3">GAF domain-containing protein</fullName>
    </recommendedName>
</protein>
<evidence type="ECO:0000313" key="2">
    <source>
        <dbReference type="EMBL" id="CAB4152795.1"/>
    </source>
</evidence>
<dbReference type="EMBL" id="LR796578">
    <property type="protein sequence ID" value="CAB4152795.1"/>
    <property type="molecule type" value="Genomic_DNA"/>
</dbReference>
<feature type="transmembrane region" description="Helical" evidence="1">
    <location>
        <begin position="12"/>
        <end position="31"/>
    </location>
</feature>
<dbReference type="InterPro" id="IPR029016">
    <property type="entry name" value="GAF-like_dom_sf"/>
</dbReference>
<evidence type="ECO:0000256" key="1">
    <source>
        <dbReference type="SAM" id="Phobius"/>
    </source>
</evidence>